<dbReference type="AlphaFoldDB" id="A0A6D2KMG3"/>
<organism evidence="2 3">
    <name type="scientific">Microthlaspi erraticum</name>
    <dbReference type="NCBI Taxonomy" id="1685480"/>
    <lineage>
        <taxon>Eukaryota</taxon>
        <taxon>Viridiplantae</taxon>
        <taxon>Streptophyta</taxon>
        <taxon>Embryophyta</taxon>
        <taxon>Tracheophyta</taxon>
        <taxon>Spermatophyta</taxon>
        <taxon>Magnoliopsida</taxon>
        <taxon>eudicotyledons</taxon>
        <taxon>Gunneridae</taxon>
        <taxon>Pentapetalae</taxon>
        <taxon>rosids</taxon>
        <taxon>malvids</taxon>
        <taxon>Brassicales</taxon>
        <taxon>Brassicaceae</taxon>
        <taxon>Coluteocarpeae</taxon>
        <taxon>Microthlaspi</taxon>
    </lineage>
</organism>
<feature type="region of interest" description="Disordered" evidence="1">
    <location>
        <begin position="37"/>
        <end position="131"/>
    </location>
</feature>
<accession>A0A6D2KMG3</accession>
<name>A0A6D2KMG3_9BRAS</name>
<protein>
    <submittedName>
        <fullName evidence="2">Uncharacterized protein</fullName>
    </submittedName>
</protein>
<feature type="compositionally biased region" description="Basic residues" evidence="1">
    <location>
        <begin position="52"/>
        <end position="64"/>
    </location>
</feature>
<evidence type="ECO:0000256" key="1">
    <source>
        <dbReference type="SAM" id="MobiDB-lite"/>
    </source>
</evidence>
<sequence>MVSSPWMPPVCGHCKGIGHTIKRCKLAPITCEDCKSSAYTSGNFPRAQGKDPRKKKRGRSRSKNKNKDPNIEGSQIRRIAATGLTGNLTKGETSSTQKWIPKETKESKKASSAKSSEAEADSSDVFTSESEGYVSLEEQYAGFTEVLSSRQKKASRGKGPKHA</sequence>
<dbReference type="OrthoDB" id="10609919at2759"/>
<evidence type="ECO:0000313" key="2">
    <source>
        <dbReference type="EMBL" id="CAA7058157.1"/>
    </source>
</evidence>
<evidence type="ECO:0000313" key="3">
    <source>
        <dbReference type="Proteomes" id="UP000467841"/>
    </source>
</evidence>
<feature type="compositionally biased region" description="Basic and acidic residues" evidence="1">
    <location>
        <begin position="100"/>
        <end position="109"/>
    </location>
</feature>
<dbReference type="Proteomes" id="UP000467841">
    <property type="component" value="Unassembled WGS sequence"/>
</dbReference>
<dbReference type="EMBL" id="CACVBM020001718">
    <property type="protein sequence ID" value="CAA7058157.1"/>
    <property type="molecule type" value="Genomic_DNA"/>
</dbReference>
<comment type="caution">
    <text evidence="2">The sequence shown here is derived from an EMBL/GenBank/DDBJ whole genome shotgun (WGS) entry which is preliminary data.</text>
</comment>
<keyword evidence="3" id="KW-1185">Reference proteome</keyword>
<feature type="compositionally biased region" description="Polar residues" evidence="1">
    <location>
        <begin position="84"/>
        <end position="98"/>
    </location>
</feature>
<reference evidence="2" key="1">
    <citation type="submission" date="2020-01" db="EMBL/GenBank/DDBJ databases">
        <authorList>
            <person name="Mishra B."/>
        </authorList>
    </citation>
    <scope>NUCLEOTIDE SEQUENCE [LARGE SCALE GENOMIC DNA]</scope>
</reference>
<gene>
    <name evidence="2" type="ORF">MERR_LOCUS45393</name>
</gene>
<proteinExistence type="predicted"/>